<dbReference type="AlphaFoldDB" id="A0A1Z3N4L2"/>
<feature type="transmembrane region" description="Helical" evidence="1">
    <location>
        <begin position="7"/>
        <end position="25"/>
    </location>
</feature>
<evidence type="ECO:0000313" key="2">
    <source>
        <dbReference type="EMBL" id="ASD62412.1"/>
    </source>
</evidence>
<keyword evidence="1" id="KW-1133">Transmembrane helix</keyword>
<evidence type="ECO:0000313" key="3">
    <source>
        <dbReference type="Proteomes" id="UP000197003"/>
    </source>
</evidence>
<proteinExistence type="predicted"/>
<sequence>MNYIVELYIYGVGLAVISSLVVLWFENERHSRAGVLQERLKAVGKWYCPFTGELLPYSSELAHEYRMKQQSSQKKNLSSILFLVLFSWLGVSYQAILIYPVIWRHFLALRNGKIGRLCDSSRLITDSDLILYIDQINWSNLEDK</sequence>
<protein>
    <submittedName>
        <fullName evidence="2">Uncharacterized protein</fullName>
    </submittedName>
</protein>
<reference evidence="2 3" key="1">
    <citation type="submission" date="2017-04" db="EMBL/GenBank/DDBJ databases">
        <title>Whole genome sequence of Bdellovibrio bacteriovorus strain SSB218315.</title>
        <authorList>
            <person name="Oyedara O."/>
            <person name="Rodriguez-Perez M.A."/>
        </authorList>
    </citation>
    <scope>NUCLEOTIDE SEQUENCE [LARGE SCALE GENOMIC DNA]</scope>
    <source>
        <strain evidence="2 3">SSB218315</strain>
    </source>
</reference>
<dbReference type="Proteomes" id="UP000197003">
    <property type="component" value="Chromosome"/>
</dbReference>
<organism evidence="2 3">
    <name type="scientific">Bdellovibrio bacteriovorus</name>
    <dbReference type="NCBI Taxonomy" id="959"/>
    <lineage>
        <taxon>Bacteria</taxon>
        <taxon>Pseudomonadati</taxon>
        <taxon>Bdellovibrionota</taxon>
        <taxon>Bdellovibrionia</taxon>
        <taxon>Bdellovibrionales</taxon>
        <taxon>Pseudobdellovibrionaceae</taxon>
        <taxon>Bdellovibrio</taxon>
    </lineage>
</organism>
<dbReference type="EMBL" id="CP020946">
    <property type="protein sequence ID" value="ASD62412.1"/>
    <property type="molecule type" value="Genomic_DNA"/>
</dbReference>
<feature type="transmembrane region" description="Helical" evidence="1">
    <location>
        <begin position="80"/>
        <end position="103"/>
    </location>
</feature>
<evidence type="ECO:0000256" key="1">
    <source>
        <dbReference type="SAM" id="Phobius"/>
    </source>
</evidence>
<gene>
    <name evidence="2" type="ORF">B9G79_01950</name>
</gene>
<name>A0A1Z3N4L2_BDEBC</name>
<keyword evidence="1" id="KW-0472">Membrane</keyword>
<accession>A0A1Z3N4L2</accession>
<keyword evidence="1" id="KW-0812">Transmembrane</keyword>
<dbReference type="RefSeq" id="WP_088564058.1">
    <property type="nucleotide sequence ID" value="NZ_CP020946.1"/>
</dbReference>